<sequence length="88" mass="9765">MFQKRLVDVLPDVGRHLALTSLPFRCDSNARTKCTGLTGGDSKAKLSIEGQPYKTKGTREEEQEGGRWARRGVYRTNSEPRPTLAASD</sequence>
<name>A0A5B7DGW6_PORTR</name>
<feature type="compositionally biased region" description="Basic and acidic residues" evidence="1">
    <location>
        <begin position="57"/>
        <end position="67"/>
    </location>
</feature>
<reference evidence="2 3" key="1">
    <citation type="submission" date="2019-05" db="EMBL/GenBank/DDBJ databases">
        <title>Another draft genome of Portunus trituberculatus and its Hox gene families provides insights of decapod evolution.</title>
        <authorList>
            <person name="Jeong J.-H."/>
            <person name="Song I."/>
            <person name="Kim S."/>
            <person name="Choi T."/>
            <person name="Kim D."/>
            <person name="Ryu S."/>
            <person name="Kim W."/>
        </authorList>
    </citation>
    <scope>NUCLEOTIDE SEQUENCE [LARGE SCALE GENOMIC DNA]</scope>
    <source>
        <tissue evidence="2">Muscle</tissue>
    </source>
</reference>
<gene>
    <name evidence="2" type="ORF">E2C01_013275</name>
</gene>
<dbReference type="AlphaFoldDB" id="A0A5B7DGW6"/>
<evidence type="ECO:0000313" key="3">
    <source>
        <dbReference type="Proteomes" id="UP000324222"/>
    </source>
</evidence>
<accession>A0A5B7DGW6</accession>
<proteinExistence type="predicted"/>
<dbReference type="Proteomes" id="UP000324222">
    <property type="component" value="Unassembled WGS sequence"/>
</dbReference>
<evidence type="ECO:0000313" key="2">
    <source>
        <dbReference type="EMBL" id="MPC20335.1"/>
    </source>
</evidence>
<comment type="caution">
    <text evidence="2">The sequence shown here is derived from an EMBL/GenBank/DDBJ whole genome shotgun (WGS) entry which is preliminary data.</text>
</comment>
<organism evidence="2 3">
    <name type="scientific">Portunus trituberculatus</name>
    <name type="common">Swimming crab</name>
    <name type="synonym">Neptunus trituberculatus</name>
    <dbReference type="NCBI Taxonomy" id="210409"/>
    <lineage>
        <taxon>Eukaryota</taxon>
        <taxon>Metazoa</taxon>
        <taxon>Ecdysozoa</taxon>
        <taxon>Arthropoda</taxon>
        <taxon>Crustacea</taxon>
        <taxon>Multicrustacea</taxon>
        <taxon>Malacostraca</taxon>
        <taxon>Eumalacostraca</taxon>
        <taxon>Eucarida</taxon>
        <taxon>Decapoda</taxon>
        <taxon>Pleocyemata</taxon>
        <taxon>Brachyura</taxon>
        <taxon>Eubrachyura</taxon>
        <taxon>Portunoidea</taxon>
        <taxon>Portunidae</taxon>
        <taxon>Portuninae</taxon>
        <taxon>Portunus</taxon>
    </lineage>
</organism>
<protein>
    <submittedName>
        <fullName evidence="2">Uncharacterized protein</fullName>
    </submittedName>
</protein>
<dbReference type="EMBL" id="VSRR010000861">
    <property type="protein sequence ID" value="MPC20335.1"/>
    <property type="molecule type" value="Genomic_DNA"/>
</dbReference>
<evidence type="ECO:0000256" key="1">
    <source>
        <dbReference type="SAM" id="MobiDB-lite"/>
    </source>
</evidence>
<feature type="region of interest" description="Disordered" evidence="1">
    <location>
        <begin position="54"/>
        <end position="88"/>
    </location>
</feature>
<keyword evidence="3" id="KW-1185">Reference proteome</keyword>